<dbReference type="Gene3D" id="3.40.109.10">
    <property type="entry name" value="NADH Oxidase"/>
    <property type="match status" value="1"/>
</dbReference>
<comment type="similarity">
    <text evidence="5">Belongs to the nitroreductase family. HadB/RutE subfamily.</text>
</comment>
<evidence type="ECO:0000256" key="2">
    <source>
        <dbReference type="ARBA" id="ARBA00022643"/>
    </source>
</evidence>
<evidence type="ECO:0000259" key="6">
    <source>
        <dbReference type="Pfam" id="PF00881"/>
    </source>
</evidence>
<dbReference type="InterPro" id="IPR050461">
    <property type="entry name" value="Nitroreductase_HadB/RutE"/>
</dbReference>
<reference evidence="7 8" key="1">
    <citation type="submission" date="2012-09" db="EMBL/GenBank/DDBJ databases">
        <authorList>
            <person name="Dupont C.L."/>
            <person name="Rusch D.B."/>
            <person name="Lombardo M.-J."/>
            <person name="Novotny M."/>
            <person name="Yee-Greenbaum J."/>
            <person name="Laskin R."/>
        </authorList>
    </citation>
    <scope>NUCLEOTIDE SEQUENCE [LARGE SCALE GENOMIC DNA]</scope>
    <source>
        <strain evidence="7">SAR86E</strain>
    </source>
</reference>
<dbReference type="AlphaFoldDB" id="K6H404"/>
<evidence type="ECO:0000313" key="7">
    <source>
        <dbReference type="EMBL" id="EKO37218.1"/>
    </source>
</evidence>
<dbReference type="HAMAP" id="MF_01204">
    <property type="entry name" value="Oxidoreductase_RutE_HadB"/>
    <property type="match status" value="1"/>
</dbReference>
<evidence type="ECO:0000256" key="5">
    <source>
        <dbReference type="HAMAP-Rule" id="MF_01204"/>
    </source>
</evidence>
<dbReference type="PANTHER" id="PTHR43543:SF1">
    <property type="entry name" value="MALONIC SEMIALDEHYDE REDUCTASE RUTE-RELATED"/>
    <property type="match status" value="1"/>
</dbReference>
<keyword evidence="8" id="KW-1185">Reference proteome</keyword>
<feature type="domain" description="Nitroreductase" evidence="6">
    <location>
        <begin position="49"/>
        <end position="199"/>
    </location>
</feature>
<dbReference type="CDD" id="cd02148">
    <property type="entry name" value="RutE-like"/>
    <property type="match status" value="1"/>
</dbReference>
<dbReference type="InterPro" id="IPR029479">
    <property type="entry name" value="Nitroreductase"/>
</dbReference>
<sequence length="221" mass="24769">MLDDLTEEQKQIVTAAQEKFKDLKERTNPLDEEALNLVFGEARSMNGWQDKDVSDAMIRSLYDLTKMGPTSTNCSPARFVFVKSEAEKAKFEPALLPNNISKVMTAPVVAIIGYDLDFSDHMTKLFPHMDVAPMYKGNDEMNVSTAFRNSSLQGAYLIMVARALGLDCGPMSGFNNQLVDETFFSDSNIKSNFLCCIGYGDSTKIFQRLPRLDFDEVCKII</sequence>
<dbReference type="PANTHER" id="PTHR43543">
    <property type="entry name" value="MALONIC SEMIALDEHYDE REDUCTASE RUTE-RELATED"/>
    <property type="match status" value="1"/>
</dbReference>
<comment type="caution">
    <text evidence="7">The sequence shown here is derived from an EMBL/GenBank/DDBJ whole genome shotgun (WGS) entry which is preliminary data.</text>
</comment>
<proteinExistence type="inferred from homology"/>
<dbReference type="NCBIfam" id="NF003768">
    <property type="entry name" value="PRK05365.1"/>
    <property type="match status" value="1"/>
</dbReference>
<keyword evidence="5" id="KW-0520">NAD</keyword>
<dbReference type="InterPro" id="IPR023936">
    <property type="entry name" value="RutE-like"/>
</dbReference>
<evidence type="ECO:0000313" key="8">
    <source>
        <dbReference type="Proteomes" id="UP000010310"/>
    </source>
</evidence>
<evidence type="ECO:0000256" key="1">
    <source>
        <dbReference type="ARBA" id="ARBA00022630"/>
    </source>
</evidence>
<dbReference type="SUPFAM" id="SSF55469">
    <property type="entry name" value="FMN-dependent nitroreductase-like"/>
    <property type="match status" value="1"/>
</dbReference>
<dbReference type="GO" id="GO:0016491">
    <property type="term" value="F:oxidoreductase activity"/>
    <property type="evidence" value="ECO:0007669"/>
    <property type="project" value="UniProtKB-UniRule"/>
</dbReference>
<gene>
    <name evidence="7" type="ORF">B273_0149</name>
</gene>
<dbReference type="Pfam" id="PF00881">
    <property type="entry name" value="Nitroreductase"/>
    <property type="match status" value="1"/>
</dbReference>
<name>K6H404_9GAMM</name>
<dbReference type="STRING" id="1208365.B273_0149"/>
<organism evidence="7 8">
    <name type="scientific">SAR86 cluster bacterium SAR86E</name>
    <dbReference type="NCBI Taxonomy" id="1208365"/>
    <lineage>
        <taxon>Bacteria</taxon>
        <taxon>Pseudomonadati</taxon>
        <taxon>Pseudomonadota</taxon>
        <taxon>Gammaproteobacteria</taxon>
        <taxon>SAR86 cluster</taxon>
    </lineage>
</organism>
<evidence type="ECO:0000256" key="3">
    <source>
        <dbReference type="ARBA" id="ARBA00022857"/>
    </source>
</evidence>
<keyword evidence="3 5" id="KW-0521">NADP</keyword>
<keyword evidence="2 5" id="KW-0288">FMN</keyword>
<dbReference type="EMBL" id="AMWX01000001">
    <property type="protein sequence ID" value="EKO37218.1"/>
    <property type="molecule type" value="Genomic_DNA"/>
</dbReference>
<accession>K6H404</accession>
<evidence type="ECO:0000256" key="4">
    <source>
        <dbReference type="ARBA" id="ARBA00023002"/>
    </source>
</evidence>
<dbReference type="Proteomes" id="UP000010310">
    <property type="component" value="Unassembled WGS sequence"/>
</dbReference>
<dbReference type="PATRIC" id="fig|1208365.4.peg.153"/>
<keyword evidence="1 5" id="KW-0285">Flavoprotein</keyword>
<protein>
    <recommendedName>
        <fullName evidence="5">Putative NADH dehydrogenase/NAD(P)H nitroreductase B273_0149</fullName>
        <ecNumber evidence="5">1.-.-.-</ecNumber>
    </recommendedName>
</protein>
<dbReference type="EC" id="1.-.-.-" evidence="5"/>
<dbReference type="InterPro" id="IPR000415">
    <property type="entry name" value="Nitroreductase-like"/>
</dbReference>
<keyword evidence="4 5" id="KW-0560">Oxidoreductase</keyword>
<comment type="cofactor">
    <cofactor evidence="5">
        <name>FMN</name>
        <dbReference type="ChEBI" id="CHEBI:58210"/>
    </cofactor>
</comment>